<dbReference type="Gene3D" id="3.40.50.880">
    <property type="match status" value="1"/>
</dbReference>
<dbReference type="CDD" id="cd03137">
    <property type="entry name" value="GATase1_AraC_1"/>
    <property type="match status" value="1"/>
</dbReference>
<evidence type="ECO:0000256" key="2">
    <source>
        <dbReference type="ARBA" id="ARBA00023163"/>
    </source>
</evidence>
<dbReference type="AlphaFoldDB" id="A0A845GP84"/>
<dbReference type="PANTHER" id="PTHR43130">
    <property type="entry name" value="ARAC-FAMILY TRANSCRIPTIONAL REGULATOR"/>
    <property type="match status" value="1"/>
</dbReference>
<dbReference type="GO" id="GO:0043565">
    <property type="term" value="F:sequence-specific DNA binding"/>
    <property type="evidence" value="ECO:0007669"/>
    <property type="project" value="InterPro"/>
</dbReference>
<reference evidence="4" key="1">
    <citation type="submission" date="2019-12" db="EMBL/GenBank/DDBJ databases">
        <title>Novel species isolated from a subtropical stream in China.</title>
        <authorList>
            <person name="Lu H."/>
        </authorList>
    </citation>
    <scope>NUCLEOTIDE SEQUENCE [LARGE SCALE GENOMIC DNA]</scope>
    <source>
        <strain evidence="4">FT81W</strain>
    </source>
</reference>
<dbReference type="InterPro" id="IPR009057">
    <property type="entry name" value="Homeodomain-like_sf"/>
</dbReference>
<dbReference type="Proteomes" id="UP000447355">
    <property type="component" value="Unassembled WGS sequence"/>
</dbReference>
<protein>
    <submittedName>
        <fullName evidence="4">Helix-turn-helix domain-containing protein</fullName>
    </submittedName>
</protein>
<dbReference type="Gene3D" id="1.10.10.60">
    <property type="entry name" value="Homeodomain-like"/>
    <property type="match status" value="1"/>
</dbReference>
<organism evidence="4 5">
    <name type="scientific">Duganella vulcania</name>
    <dbReference type="NCBI Taxonomy" id="2692166"/>
    <lineage>
        <taxon>Bacteria</taxon>
        <taxon>Pseudomonadati</taxon>
        <taxon>Pseudomonadota</taxon>
        <taxon>Betaproteobacteria</taxon>
        <taxon>Burkholderiales</taxon>
        <taxon>Oxalobacteraceae</taxon>
        <taxon>Telluria group</taxon>
        <taxon>Duganella</taxon>
    </lineage>
</organism>
<dbReference type="EMBL" id="WWCX01000038">
    <property type="protein sequence ID" value="MYM96084.1"/>
    <property type="molecule type" value="Genomic_DNA"/>
</dbReference>
<dbReference type="PANTHER" id="PTHR43130:SF3">
    <property type="entry name" value="HTH-TYPE TRANSCRIPTIONAL REGULATOR RV1931C"/>
    <property type="match status" value="1"/>
</dbReference>
<dbReference type="InterPro" id="IPR052158">
    <property type="entry name" value="INH-QAR"/>
</dbReference>
<dbReference type="SMART" id="SM00342">
    <property type="entry name" value="HTH_ARAC"/>
    <property type="match status" value="1"/>
</dbReference>
<dbReference type="SUPFAM" id="SSF52317">
    <property type="entry name" value="Class I glutamine amidotransferase-like"/>
    <property type="match status" value="1"/>
</dbReference>
<dbReference type="SUPFAM" id="SSF46689">
    <property type="entry name" value="Homeodomain-like"/>
    <property type="match status" value="2"/>
</dbReference>
<sequence length="339" mass="37241">MNVTAPLPSPIAPTTQDEDGITRDIAFLVYPGFQIQDLSGPLAAFEVASMSGDNCRYRCHVVSLAGGGIYSSAGLEVMTRKIRAKPYDTLLVMGGLTLTDPYAQPQVSGQLSRAATRGGRRIASVCTGAFLLAAAGLLDGRRATTHWKYAARLQRLFPKVKVEGERIFTKDQGIWTSAGVTSGIDLALAMIEEDFGSEVARYTAQMLVVYHRRPGNQSQFSAIAAMEPESDRIRQVLTYMREHLTEELSTEHLAGIACLSPRQFGRTFLAETGETPAKAVERLRVEIARLKVERSTEPIEIIARTAGFADPERMRRAFIRVTGHPPQSIRRMAGHDYQA</sequence>
<accession>A0A845GP84</accession>
<dbReference type="InterPro" id="IPR018060">
    <property type="entry name" value="HTH_AraC"/>
</dbReference>
<evidence type="ECO:0000259" key="3">
    <source>
        <dbReference type="PROSITE" id="PS01124"/>
    </source>
</evidence>
<evidence type="ECO:0000256" key="1">
    <source>
        <dbReference type="ARBA" id="ARBA00023015"/>
    </source>
</evidence>
<dbReference type="Pfam" id="PF01965">
    <property type="entry name" value="DJ-1_PfpI"/>
    <property type="match status" value="1"/>
</dbReference>
<dbReference type="GO" id="GO:0003700">
    <property type="term" value="F:DNA-binding transcription factor activity"/>
    <property type="evidence" value="ECO:0007669"/>
    <property type="project" value="InterPro"/>
</dbReference>
<dbReference type="InterPro" id="IPR002818">
    <property type="entry name" value="DJ-1/PfpI"/>
</dbReference>
<gene>
    <name evidence="4" type="ORF">GTP90_19665</name>
</gene>
<dbReference type="InterPro" id="IPR029062">
    <property type="entry name" value="Class_I_gatase-like"/>
</dbReference>
<evidence type="ECO:0000313" key="5">
    <source>
        <dbReference type="Proteomes" id="UP000447355"/>
    </source>
</evidence>
<dbReference type="Pfam" id="PF12833">
    <property type="entry name" value="HTH_18"/>
    <property type="match status" value="1"/>
</dbReference>
<feature type="domain" description="HTH araC/xylS-type" evidence="3">
    <location>
        <begin position="234"/>
        <end position="332"/>
    </location>
</feature>
<evidence type="ECO:0000313" key="4">
    <source>
        <dbReference type="EMBL" id="MYM96084.1"/>
    </source>
</evidence>
<keyword evidence="1" id="KW-0805">Transcription regulation</keyword>
<keyword evidence="2" id="KW-0804">Transcription</keyword>
<comment type="caution">
    <text evidence="4">The sequence shown here is derived from an EMBL/GenBank/DDBJ whole genome shotgun (WGS) entry which is preliminary data.</text>
</comment>
<dbReference type="PROSITE" id="PS01124">
    <property type="entry name" value="HTH_ARAC_FAMILY_2"/>
    <property type="match status" value="1"/>
</dbReference>
<name>A0A845GP84_9BURK</name>
<proteinExistence type="predicted"/>